<gene>
    <name evidence="1" type="ORF">DEBURN_LOCUS3640</name>
</gene>
<reference evidence="1" key="1">
    <citation type="submission" date="2021-06" db="EMBL/GenBank/DDBJ databases">
        <authorList>
            <person name="Kallberg Y."/>
            <person name="Tangrot J."/>
            <person name="Rosling A."/>
        </authorList>
    </citation>
    <scope>NUCLEOTIDE SEQUENCE</scope>
    <source>
        <strain evidence="1">AZ414A</strain>
    </source>
</reference>
<dbReference type="AlphaFoldDB" id="A0A9N8W845"/>
<protein>
    <submittedName>
        <fullName evidence="1">2186_t:CDS:1</fullName>
    </submittedName>
</protein>
<dbReference type="Proteomes" id="UP000789706">
    <property type="component" value="Unassembled WGS sequence"/>
</dbReference>
<sequence>MFSSEQATICTAICISPKPEQHHAFYQGTITSSKEAGWKFTLSSLTSSCMNSNADLSLILVFVEISLGKKKAANRGNLMT</sequence>
<keyword evidence="2" id="KW-1185">Reference proteome</keyword>
<evidence type="ECO:0000313" key="1">
    <source>
        <dbReference type="EMBL" id="CAG8480649.1"/>
    </source>
</evidence>
<comment type="caution">
    <text evidence="1">The sequence shown here is derived from an EMBL/GenBank/DDBJ whole genome shotgun (WGS) entry which is preliminary data.</text>
</comment>
<dbReference type="OrthoDB" id="2403836at2759"/>
<accession>A0A9N8W845</accession>
<name>A0A9N8W845_9GLOM</name>
<evidence type="ECO:0000313" key="2">
    <source>
        <dbReference type="Proteomes" id="UP000789706"/>
    </source>
</evidence>
<organism evidence="1 2">
    <name type="scientific">Diversispora eburnea</name>
    <dbReference type="NCBI Taxonomy" id="1213867"/>
    <lineage>
        <taxon>Eukaryota</taxon>
        <taxon>Fungi</taxon>
        <taxon>Fungi incertae sedis</taxon>
        <taxon>Mucoromycota</taxon>
        <taxon>Glomeromycotina</taxon>
        <taxon>Glomeromycetes</taxon>
        <taxon>Diversisporales</taxon>
        <taxon>Diversisporaceae</taxon>
        <taxon>Diversispora</taxon>
    </lineage>
</organism>
<proteinExistence type="predicted"/>
<dbReference type="EMBL" id="CAJVPK010000238">
    <property type="protein sequence ID" value="CAG8480649.1"/>
    <property type="molecule type" value="Genomic_DNA"/>
</dbReference>